<name>A0A6N7LR35_9GAMM</name>
<evidence type="ECO:0000313" key="2">
    <source>
        <dbReference type="Proteomes" id="UP000469421"/>
    </source>
</evidence>
<dbReference type="EMBL" id="WIRE01000001">
    <property type="protein sequence ID" value="MQX52572.1"/>
    <property type="molecule type" value="Genomic_DNA"/>
</dbReference>
<dbReference type="AlphaFoldDB" id="A0A6N7LR35"/>
<proteinExistence type="predicted"/>
<dbReference type="Proteomes" id="UP000469421">
    <property type="component" value="Unassembled WGS sequence"/>
</dbReference>
<accession>A0A6N7LR35</accession>
<protein>
    <submittedName>
        <fullName evidence="1">Uncharacterized protein</fullName>
    </submittedName>
</protein>
<dbReference type="RefSeq" id="WP_153499401.1">
    <property type="nucleotide sequence ID" value="NZ_JBMZXE010000034.1"/>
</dbReference>
<keyword evidence="2" id="KW-1185">Reference proteome</keyword>
<evidence type="ECO:0000313" key="1">
    <source>
        <dbReference type="EMBL" id="MQX52572.1"/>
    </source>
</evidence>
<reference evidence="1 2" key="1">
    <citation type="submission" date="2019-10" db="EMBL/GenBank/DDBJ databases">
        <title>Alcanivorax sp.PA15-N-34 draft genome sequence.</title>
        <authorList>
            <person name="Liao X."/>
            <person name="Shao Z."/>
        </authorList>
    </citation>
    <scope>NUCLEOTIDE SEQUENCE [LARGE SCALE GENOMIC DNA]</scope>
    <source>
        <strain evidence="1 2">PA15-N-34</strain>
    </source>
</reference>
<organism evidence="1 2">
    <name type="scientific">Alcanivorax sediminis</name>
    <dbReference type="NCBI Taxonomy" id="2663008"/>
    <lineage>
        <taxon>Bacteria</taxon>
        <taxon>Pseudomonadati</taxon>
        <taxon>Pseudomonadota</taxon>
        <taxon>Gammaproteobacteria</taxon>
        <taxon>Oceanospirillales</taxon>
        <taxon>Alcanivoracaceae</taxon>
        <taxon>Alcanivorax</taxon>
    </lineage>
</organism>
<sequence length="86" mass="9355">MKELEQAEDDFAFARLVEAIENQIADGHPREAGLVMMALTARGEEHDAVLEKMADVLAEHVAVSAEKNEAFDLNAYAAGLLKLTEA</sequence>
<comment type="caution">
    <text evidence="1">The sequence shown here is derived from an EMBL/GenBank/DDBJ whole genome shotgun (WGS) entry which is preliminary data.</text>
</comment>
<gene>
    <name evidence="1" type="ORF">GFN93_04885</name>
</gene>